<dbReference type="EMBL" id="CP091511">
    <property type="protein sequence ID" value="UOO90685.1"/>
    <property type="molecule type" value="Genomic_DNA"/>
</dbReference>
<feature type="domain" description="VOC" evidence="1">
    <location>
        <begin position="5"/>
        <end position="119"/>
    </location>
</feature>
<dbReference type="Proteomes" id="UP000832011">
    <property type="component" value="Chromosome"/>
</dbReference>
<protein>
    <submittedName>
        <fullName evidence="2">VOC family protein</fullName>
    </submittedName>
</protein>
<sequence>MWLHSLGYVGFKGQNLQQWQYFASEYIGLQLQDAARSSLSFRMDDRKQRVVIDSDGDAAQRFFGWEVADKAAFEAFLSHLDAHDVAFSRGSAALAAQRHVSELVCLQDPLGNPLEVFYGAAVADTLFVPSRNISGFRTGTQGLGHIVLTVSSIDAVKPFYEDILGFQLSDYALRPFRAYFFHTNSRHHSLAMVETGVNGVHHLMMELFSLDDVGQAYDLAQRDELVGVTLGRHTNDFMTSFYFKSPAGVMIEYGWGGREIEPATWQPFECEYGPSLWGHERSWLTEDKKREARDLRIQAARDGHRELVQVMAGNHHTMQEVCPWWQAQLAAVA</sequence>
<dbReference type="InterPro" id="IPR037523">
    <property type="entry name" value="VOC_core"/>
</dbReference>
<dbReference type="Pfam" id="PF00903">
    <property type="entry name" value="Glyoxalase"/>
    <property type="match status" value="1"/>
</dbReference>
<keyword evidence="3" id="KW-1185">Reference proteome</keyword>
<organism evidence="2 3">
    <name type="scientific">Vitreoscilla massiliensis</name>
    <dbReference type="NCBI Taxonomy" id="1689272"/>
    <lineage>
        <taxon>Bacteria</taxon>
        <taxon>Pseudomonadati</taxon>
        <taxon>Pseudomonadota</taxon>
        <taxon>Betaproteobacteria</taxon>
        <taxon>Neisseriales</taxon>
        <taxon>Neisseriaceae</taxon>
        <taxon>Vitreoscilla</taxon>
    </lineage>
</organism>
<dbReference type="InterPro" id="IPR004360">
    <property type="entry name" value="Glyas_Fos-R_dOase_dom"/>
</dbReference>
<evidence type="ECO:0000259" key="1">
    <source>
        <dbReference type="PROSITE" id="PS51819"/>
    </source>
</evidence>
<dbReference type="Pfam" id="PF22632">
    <property type="entry name" value="BphC_D1"/>
    <property type="match status" value="1"/>
</dbReference>
<reference evidence="2 3" key="1">
    <citation type="journal article" date="2022" name="Res Sq">
        <title>Evolution of multicellular longitudinally dividing oral cavity symbionts (Neisseriaceae).</title>
        <authorList>
            <person name="Nyongesa S."/>
            <person name="Weber P."/>
            <person name="Bernet E."/>
            <person name="Pullido F."/>
            <person name="Nieckarz M."/>
            <person name="Delaby M."/>
            <person name="Nieves C."/>
            <person name="Viehboeck T."/>
            <person name="Krause N."/>
            <person name="Rivera-Millot A."/>
            <person name="Nakamura A."/>
            <person name="Vischer N."/>
            <person name="VanNieuwenhze M."/>
            <person name="Brun Y."/>
            <person name="Cava F."/>
            <person name="Bulgheresi S."/>
            <person name="Veyrier F."/>
        </authorList>
    </citation>
    <scope>NUCLEOTIDE SEQUENCE [LARGE SCALE GENOMIC DNA]</scope>
    <source>
        <strain evidence="2 3">SN4</strain>
    </source>
</reference>
<name>A0ABY4E4J9_9NEIS</name>
<dbReference type="InterPro" id="IPR029068">
    <property type="entry name" value="Glyas_Bleomycin-R_OHBP_Dase"/>
</dbReference>
<dbReference type="CDD" id="cd07237">
    <property type="entry name" value="BphC1-RGP6_C_like"/>
    <property type="match status" value="1"/>
</dbReference>
<feature type="domain" description="VOC" evidence="1">
    <location>
        <begin position="142"/>
        <end position="256"/>
    </location>
</feature>
<dbReference type="CDD" id="cd07252">
    <property type="entry name" value="BphC1-RGP6_N_like"/>
    <property type="match status" value="1"/>
</dbReference>
<dbReference type="RefSeq" id="WP_058305009.1">
    <property type="nucleotide sequence ID" value="NZ_CABKVG010000005.1"/>
</dbReference>
<dbReference type="PROSITE" id="PS51819">
    <property type="entry name" value="VOC"/>
    <property type="match status" value="2"/>
</dbReference>
<gene>
    <name evidence="2" type="ORF">LVJ82_06885</name>
</gene>
<evidence type="ECO:0000313" key="2">
    <source>
        <dbReference type="EMBL" id="UOO90685.1"/>
    </source>
</evidence>
<dbReference type="SUPFAM" id="SSF54593">
    <property type="entry name" value="Glyoxalase/Bleomycin resistance protein/Dihydroxybiphenyl dioxygenase"/>
    <property type="match status" value="2"/>
</dbReference>
<accession>A0ABY4E4J9</accession>
<proteinExistence type="predicted"/>
<dbReference type="Gene3D" id="3.10.180.10">
    <property type="entry name" value="2,3-Dihydroxybiphenyl 1,2-Dioxygenase, domain 1"/>
    <property type="match status" value="2"/>
</dbReference>
<evidence type="ECO:0000313" key="3">
    <source>
        <dbReference type="Proteomes" id="UP000832011"/>
    </source>
</evidence>